<feature type="compositionally biased region" description="Low complexity" evidence="1">
    <location>
        <begin position="97"/>
        <end position="108"/>
    </location>
</feature>
<keyword evidence="4" id="KW-1185">Reference proteome</keyword>
<accession>A0ABP3RVV9</accession>
<gene>
    <name evidence="3" type="ORF">GCM10009547_21340</name>
</gene>
<organism evidence="3 4">
    <name type="scientific">Sporichthya brevicatena</name>
    <dbReference type="NCBI Taxonomy" id="171442"/>
    <lineage>
        <taxon>Bacteria</taxon>
        <taxon>Bacillati</taxon>
        <taxon>Actinomycetota</taxon>
        <taxon>Actinomycetes</taxon>
        <taxon>Sporichthyales</taxon>
        <taxon>Sporichthyaceae</taxon>
        <taxon>Sporichthya</taxon>
    </lineage>
</organism>
<keyword evidence="2" id="KW-1133">Transmembrane helix</keyword>
<keyword evidence="2" id="KW-0472">Membrane</keyword>
<sequence>MSTPHRTNGLSAERWVPLVDLEPQLADALLEALREEGVAAYASPAPGVRGPYMDIQLPNRPTDRVFVDAGAAGAARAVLDARRDEFGPGDVPPPDSSSPATAPATAPDAAPPDVVPPGSAAGTAAEEDGQDFDAAWRAIVAGYGQTSTEQQPVAPWSPAEDVEPDAPSASGSWRVLRRGEGRGEGEDEDPDAAWGLPGGASTPEEPEPAEPEEHYVPPPPPPLPRMDLQTKLSWLGVVGGPILLVLFTSLDWYPIEGATFLAIAAFVGGFASLVYRMKDDGPDDGDNGAVV</sequence>
<dbReference type="RefSeq" id="WP_344604455.1">
    <property type="nucleotide sequence ID" value="NZ_BAAAHE010000015.1"/>
</dbReference>
<dbReference type="EMBL" id="BAAAHE010000015">
    <property type="protein sequence ID" value="GAA0618683.1"/>
    <property type="molecule type" value="Genomic_DNA"/>
</dbReference>
<feature type="transmembrane region" description="Helical" evidence="2">
    <location>
        <begin position="258"/>
        <end position="275"/>
    </location>
</feature>
<feature type="transmembrane region" description="Helical" evidence="2">
    <location>
        <begin position="232"/>
        <end position="252"/>
    </location>
</feature>
<keyword evidence="2" id="KW-0812">Transmembrane</keyword>
<name>A0ABP3RVV9_9ACTN</name>
<evidence type="ECO:0000313" key="4">
    <source>
        <dbReference type="Proteomes" id="UP001500957"/>
    </source>
</evidence>
<comment type="caution">
    <text evidence="3">The sequence shown here is derived from an EMBL/GenBank/DDBJ whole genome shotgun (WGS) entry which is preliminary data.</text>
</comment>
<feature type="region of interest" description="Disordered" evidence="1">
    <location>
        <begin position="146"/>
        <end position="223"/>
    </location>
</feature>
<evidence type="ECO:0000256" key="1">
    <source>
        <dbReference type="SAM" id="MobiDB-lite"/>
    </source>
</evidence>
<protein>
    <recommendedName>
        <fullName evidence="5">DUF308 domain-containing protein</fullName>
    </recommendedName>
</protein>
<dbReference type="Proteomes" id="UP001500957">
    <property type="component" value="Unassembled WGS sequence"/>
</dbReference>
<evidence type="ECO:0008006" key="5">
    <source>
        <dbReference type="Google" id="ProtNLM"/>
    </source>
</evidence>
<evidence type="ECO:0000313" key="3">
    <source>
        <dbReference type="EMBL" id="GAA0618683.1"/>
    </source>
</evidence>
<feature type="region of interest" description="Disordered" evidence="1">
    <location>
        <begin position="84"/>
        <end position="128"/>
    </location>
</feature>
<evidence type="ECO:0000256" key="2">
    <source>
        <dbReference type="SAM" id="Phobius"/>
    </source>
</evidence>
<proteinExistence type="predicted"/>
<reference evidence="4" key="1">
    <citation type="journal article" date="2019" name="Int. J. Syst. Evol. Microbiol.">
        <title>The Global Catalogue of Microorganisms (GCM) 10K type strain sequencing project: providing services to taxonomists for standard genome sequencing and annotation.</title>
        <authorList>
            <consortium name="The Broad Institute Genomics Platform"/>
            <consortium name="The Broad Institute Genome Sequencing Center for Infectious Disease"/>
            <person name="Wu L."/>
            <person name="Ma J."/>
        </authorList>
    </citation>
    <scope>NUCLEOTIDE SEQUENCE [LARGE SCALE GENOMIC DNA]</scope>
    <source>
        <strain evidence="4">JCM 10671</strain>
    </source>
</reference>